<dbReference type="STRING" id="1215104.GCA_000730585_05503"/>
<proteinExistence type="predicted"/>
<evidence type="ECO:0000313" key="2">
    <source>
        <dbReference type="Proteomes" id="UP000198407"/>
    </source>
</evidence>
<dbReference type="InterPro" id="IPR005358">
    <property type="entry name" value="Puta_zinc/iron-chelating_dom"/>
</dbReference>
<dbReference type="EMBL" id="FZOL01000005">
    <property type="protein sequence ID" value="SNS24043.1"/>
    <property type="molecule type" value="Genomic_DNA"/>
</dbReference>
<reference evidence="2" key="1">
    <citation type="submission" date="2017-06" db="EMBL/GenBank/DDBJ databases">
        <authorList>
            <person name="Varghese N."/>
            <person name="Submissions S."/>
        </authorList>
    </citation>
    <scope>NUCLEOTIDE SEQUENCE [LARGE SCALE GENOMIC DNA]</scope>
    <source>
        <strain evidence="2">DSM 22348</strain>
    </source>
</reference>
<dbReference type="Proteomes" id="UP000198407">
    <property type="component" value="Unassembled WGS sequence"/>
</dbReference>
<organism evidence="1 2">
    <name type="scientific">Pseudomonas japonica</name>
    <dbReference type="NCBI Taxonomy" id="256466"/>
    <lineage>
        <taxon>Bacteria</taxon>
        <taxon>Pseudomonadati</taxon>
        <taxon>Pseudomonadota</taxon>
        <taxon>Gammaproteobacteria</taxon>
        <taxon>Pseudomonadales</taxon>
        <taxon>Pseudomonadaceae</taxon>
        <taxon>Pseudomonas</taxon>
    </lineage>
</organism>
<dbReference type="Pfam" id="PF03692">
    <property type="entry name" value="CxxCxxCC"/>
    <property type="match status" value="1"/>
</dbReference>
<keyword evidence="2" id="KW-1185">Reference proteome</keyword>
<evidence type="ECO:0000313" key="1">
    <source>
        <dbReference type="EMBL" id="SNS24043.1"/>
    </source>
</evidence>
<dbReference type="OrthoDB" id="7500397at2"/>
<dbReference type="RefSeq" id="WP_042120909.1">
    <property type="nucleotide sequence ID" value="NZ_FZOL01000005.1"/>
</dbReference>
<name>A0A239CXG8_9PSED</name>
<protein>
    <submittedName>
        <fullName evidence="1">Putative zinc- or iron-chelating domain-containing protein</fullName>
    </submittedName>
</protein>
<sequence length="256" mass="27995">MDPGHAVNSTAETLHFNCTGCGKCCNGHHVPLTLDEARQWVDDGGQVIVLVEAFLDNGLGLPAAQHEHARRRSCAVPCGTTEIFVAITFAAFNPGPCRNLDADLRCLIYERRPLVCRIYPMEINPHIPLRPEAKDCPPEAWDSGEALIHRERVVDPQLMEMIERSRQADRDDIRDKALICQRLGIDTSALKGNGFTAYLPDTMALRQAMLATASDRHAALAAWVVHVEDGDLAGKLDSAGARITGTSAGHYSFIGF</sequence>
<gene>
    <name evidence="1" type="ORF">SAMN05444352_10572</name>
</gene>
<dbReference type="PANTHER" id="PTHR35866">
    <property type="entry name" value="PUTATIVE-RELATED"/>
    <property type="match status" value="1"/>
</dbReference>
<dbReference type="AlphaFoldDB" id="A0A239CXG8"/>
<dbReference type="PANTHER" id="PTHR35866:SF1">
    <property type="entry name" value="YKGJ FAMILY CYSTEINE CLUSTER PROTEIN"/>
    <property type="match status" value="1"/>
</dbReference>
<accession>A0A239CXG8</accession>